<dbReference type="EMBL" id="JAERRC010000032">
    <property type="protein sequence ID" value="MBL0706624.1"/>
    <property type="molecule type" value="Genomic_DNA"/>
</dbReference>
<comment type="caution">
    <text evidence="1">The sequence shown here is derived from an EMBL/GenBank/DDBJ whole genome shotgun (WGS) entry which is preliminary data.</text>
</comment>
<sequence>MELEISRHAQRRMDERGITKAEVNEALENVEMSMPGDSAPVCYIGRTRDGLRLKICLSGTIEQGAEGVTLKLVTVHAY</sequence>
<organism evidence="1 2">
    <name type="scientific">Sinomonas cellulolyticus</name>
    <dbReference type="NCBI Taxonomy" id="2801916"/>
    <lineage>
        <taxon>Bacteria</taxon>
        <taxon>Bacillati</taxon>
        <taxon>Actinomycetota</taxon>
        <taxon>Actinomycetes</taxon>
        <taxon>Micrococcales</taxon>
        <taxon>Micrococcaceae</taxon>
        <taxon>Sinomonas</taxon>
    </lineage>
</organism>
<dbReference type="RefSeq" id="WP_189695273.1">
    <property type="nucleotide sequence ID" value="NZ_BNCM01000021.1"/>
</dbReference>
<evidence type="ECO:0000313" key="1">
    <source>
        <dbReference type="EMBL" id="MBL0706624.1"/>
    </source>
</evidence>
<reference evidence="1 2" key="1">
    <citation type="submission" date="2021-01" db="EMBL/GenBank/DDBJ databases">
        <title>Genome public.</title>
        <authorList>
            <person name="Liu C."/>
            <person name="Sun Q."/>
        </authorList>
    </citation>
    <scope>NUCLEOTIDE SEQUENCE [LARGE SCALE GENOMIC DNA]</scope>
    <source>
        <strain evidence="1 2">JC656</strain>
    </source>
</reference>
<name>A0ABS1K4L1_9MICC</name>
<keyword evidence="2" id="KW-1185">Reference proteome</keyword>
<dbReference type="Pfam" id="PF14076">
    <property type="entry name" value="DUF4258"/>
    <property type="match status" value="1"/>
</dbReference>
<dbReference type="Proteomes" id="UP000639051">
    <property type="component" value="Unassembled WGS sequence"/>
</dbReference>
<gene>
    <name evidence="1" type="ORF">JJE72_14100</name>
</gene>
<accession>A0ABS1K4L1</accession>
<proteinExistence type="predicted"/>
<evidence type="ECO:0000313" key="2">
    <source>
        <dbReference type="Proteomes" id="UP000639051"/>
    </source>
</evidence>
<protein>
    <submittedName>
        <fullName evidence="1">DUF4258 domain-containing protein</fullName>
    </submittedName>
</protein>
<dbReference type="InterPro" id="IPR025354">
    <property type="entry name" value="DUF4258"/>
</dbReference>